<proteinExistence type="predicted"/>
<evidence type="ECO:0000256" key="1">
    <source>
        <dbReference type="SAM" id="MobiDB-lite"/>
    </source>
</evidence>
<gene>
    <name evidence="2" type="ORF">C2G38_2272606</name>
</gene>
<evidence type="ECO:0000313" key="2">
    <source>
        <dbReference type="EMBL" id="RIB07931.1"/>
    </source>
</evidence>
<feature type="compositionally biased region" description="Polar residues" evidence="1">
    <location>
        <begin position="1"/>
        <end position="13"/>
    </location>
</feature>
<name>A0A397UE80_9GLOM</name>
<dbReference type="AlphaFoldDB" id="A0A397UE80"/>
<organism evidence="2 3">
    <name type="scientific">Gigaspora rosea</name>
    <dbReference type="NCBI Taxonomy" id="44941"/>
    <lineage>
        <taxon>Eukaryota</taxon>
        <taxon>Fungi</taxon>
        <taxon>Fungi incertae sedis</taxon>
        <taxon>Mucoromycota</taxon>
        <taxon>Glomeromycotina</taxon>
        <taxon>Glomeromycetes</taxon>
        <taxon>Diversisporales</taxon>
        <taxon>Gigasporaceae</taxon>
        <taxon>Gigaspora</taxon>
    </lineage>
</organism>
<sequence>MANLGVTPTTRSVNRNKRRTSNAHKEHVGVALVKYSENAFVLNIDDYYNIHTPYLPDSTTTSFSSSMSTILADPCLISPIPRIGAINPNIVDYELIARHLDERFIVNLGFPYCFHSQDSKKICSEDELVDRLMVHSYNDRIENKTNNRHTGFYSYRFIKNDLKGVVGYMNALRVVHNQEPIQEYLFNNAIPIVADWPGQFYIHKAIAHRYLLNNETISSFVTSFLPMIGPLHVSLNARELIFVQNLVLFNDVYKGVFGAKKKSLGNNPQLWRIDRIFHIMRMAWLEIADVVYLKFSRNCKNIEFLYLTDLLRNLIPLALDIYTIHHREDDWTAYEEAYVFYWMETNHPMFNMIVNNLDSLSDSPVEIVHSIIRRCTSKFFTAEQLQMEVHCIFQNRKGYEVSDRHLPRGFVTAKKPSIVALCDYVHCRNSNYSVDGIVLACGHGYHNHCLQICQFKCLICLEYLNDKIIENVNALMKSLKKKLDEKEPDVEDVGIIDDDNSDNTNDVVGDIPEDLLELENAKESFLKIS</sequence>
<dbReference type="EMBL" id="QKWP01001579">
    <property type="protein sequence ID" value="RIB07931.1"/>
    <property type="molecule type" value="Genomic_DNA"/>
</dbReference>
<protein>
    <submittedName>
        <fullName evidence="2">Uncharacterized protein</fullName>
    </submittedName>
</protein>
<comment type="caution">
    <text evidence="2">The sequence shown here is derived from an EMBL/GenBank/DDBJ whole genome shotgun (WGS) entry which is preliminary data.</text>
</comment>
<reference evidence="2 3" key="1">
    <citation type="submission" date="2018-06" db="EMBL/GenBank/DDBJ databases">
        <title>Comparative genomics reveals the genomic features of Rhizophagus irregularis, R. cerebriforme, R. diaphanum and Gigaspora rosea, and their symbiotic lifestyle signature.</title>
        <authorList>
            <person name="Morin E."/>
            <person name="San Clemente H."/>
            <person name="Chen E.C.H."/>
            <person name="De La Providencia I."/>
            <person name="Hainaut M."/>
            <person name="Kuo A."/>
            <person name="Kohler A."/>
            <person name="Murat C."/>
            <person name="Tang N."/>
            <person name="Roy S."/>
            <person name="Loubradou J."/>
            <person name="Henrissat B."/>
            <person name="Grigoriev I.V."/>
            <person name="Corradi N."/>
            <person name="Roux C."/>
            <person name="Martin F.M."/>
        </authorList>
    </citation>
    <scope>NUCLEOTIDE SEQUENCE [LARGE SCALE GENOMIC DNA]</scope>
    <source>
        <strain evidence="2 3">DAOM 194757</strain>
    </source>
</reference>
<dbReference type="Proteomes" id="UP000266673">
    <property type="component" value="Unassembled WGS sequence"/>
</dbReference>
<evidence type="ECO:0000313" key="3">
    <source>
        <dbReference type="Proteomes" id="UP000266673"/>
    </source>
</evidence>
<keyword evidence="3" id="KW-1185">Reference proteome</keyword>
<accession>A0A397UE80</accession>
<feature type="region of interest" description="Disordered" evidence="1">
    <location>
        <begin position="1"/>
        <end position="22"/>
    </location>
</feature>